<evidence type="ECO:0000313" key="8">
    <source>
        <dbReference type="EMBL" id="KAH9329073.1"/>
    </source>
</evidence>
<organism evidence="8 9">
    <name type="scientific">Taxus chinensis</name>
    <name type="common">Chinese yew</name>
    <name type="synonym">Taxus wallichiana var. chinensis</name>
    <dbReference type="NCBI Taxonomy" id="29808"/>
    <lineage>
        <taxon>Eukaryota</taxon>
        <taxon>Viridiplantae</taxon>
        <taxon>Streptophyta</taxon>
        <taxon>Embryophyta</taxon>
        <taxon>Tracheophyta</taxon>
        <taxon>Spermatophyta</taxon>
        <taxon>Pinopsida</taxon>
        <taxon>Pinidae</taxon>
        <taxon>Conifers II</taxon>
        <taxon>Cupressales</taxon>
        <taxon>Taxaceae</taxon>
        <taxon>Taxus</taxon>
    </lineage>
</organism>
<dbReference type="SUPFAM" id="SSF54171">
    <property type="entry name" value="DNA-binding domain"/>
    <property type="match status" value="1"/>
</dbReference>
<keyword evidence="4" id="KW-0804">Transcription</keyword>
<gene>
    <name evidence="8" type="ORF">KI387_001181</name>
</gene>
<dbReference type="InterPro" id="IPR016177">
    <property type="entry name" value="DNA-bd_dom_sf"/>
</dbReference>
<keyword evidence="5" id="KW-0539">Nucleus</keyword>
<evidence type="ECO:0000256" key="1">
    <source>
        <dbReference type="ARBA" id="ARBA00004123"/>
    </source>
</evidence>
<keyword evidence="3" id="KW-0238">DNA-binding</keyword>
<feature type="compositionally biased region" description="Basic residues" evidence="6">
    <location>
        <begin position="104"/>
        <end position="115"/>
    </location>
</feature>
<dbReference type="SMART" id="SM00380">
    <property type="entry name" value="AP2"/>
    <property type="match status" value="1"/>
</dbReference>
<keyword evidence="2" id="KW-0805">Transcription regulation</keyword>
<feature type="region of interest" description="Disordered" evidence="6">
    <location>
        <begin position="95"/>
        <end position="115"/>
    </location>
</feature>
<evidence type="ECO:0000256" key="4">
    <source>
        <dbReference type="ARBA" id="ARBA00023163"/>
    </source>
</evidence>
<feature type="non-terminal residue" evidence="8">
    <location>
        <position position="182"/>
    </location>
</feature>
<dbReference type="PANTHER" id="PTHR31190">
    <property type="entry name" value="DNA-BINDING DOMAIN"/>
    <property type="match status" value="1"/>
</dbReference>
<dbReference type="CDD" id="cd00018">
    <property type="entry name" value="AP2"/>
    <property type="match status" value="1"/>
</dbReference>
<dbReference type="Pfam" id="PF00847">
    <property type="entry name" value="AP2"/>
    <property type="match status" value="1"/>
</dbReference>
<evidence type="ECO:0000256" key="5">
    <source>
        <dbReference type="ARBA" id="ARBA00023242"/>
    </source>
</evidence>
<feature type="domain" description="AP2/ERF" evidence="7">
    <location>
        <begin position="110"/>
        <end position="167"/>
    </location>
</feature>
<dbReference type="EMBL" id="JAHRHJ020000001">
    <property type="protein sequence ID" value="KAH9329073.1"/>
    <property type="molecule type" value="Genomic_DNA"/>
</dbReference>
<evidence type="ECO:0000256" key="6">
    <source>
        <dbReference type="SAM" id="MobiDB-lite"/>
    </source>
</evidence>
<evidence type="ECO:0000313" key="9">
    <source>
        <dbReference type="Proteomes" id="UP000824469"/>
    </source>
</evidence>
<dbReference type="InterPro" id="IPR001471">
    <property type="entry name" value="AP2/ERF_dom"/>
</dbReference>
<evidence type="ECO:0000259" key="7">
    <source>
        <dbReference type="PROSITE" id="PS51032"/>
    </source>
</evidence>
<dbReference type="GO" id="GO:0003677">
    <property type="term" value="F:DNA binding"/>
    <property type="evidence" value="ECO:0007669"/>
    <property type="project" value="UniProtKB-KW"/>
</dbReference>
<comment type="caution">
    <text evidence="8">The sequence shown here is derived from an EMBL/GenBank/DDBJ whole genome shotgun (WGS) entry which is preliminary data.</text>
</comment>
<dbReference type="PROSITE" id="PS51032">
    <property type="entry name" value="AP2_ERF"/>
    <property type="match status" value="1"/>
</dbReference>
<evidence type="ECO:0000256" key="3">
    <source>
        <dbReference type="ARBA" id="ARBA00023125"/>
    </source>
</evidence>
<dbReference type="PANTHER" id="PTHR31190:SF110">
    <property type="entry name" value="OS07G0227600 PROTEIN"/>
    <property type="match status" value="1"/>
</dbReference>
<evidence type="ECO:0000256" key="2">
    <source>
        <dbReference type="ARBA" id="ARBA00023015"/>
    </source>
</evidence>
<dbReference type="GO" id="GO:0003700">
    <property type="term" value="F:DNA-binding transcription factor activity"/>
    <property type="evidence" value="ECO:0007669"/>
    <property type="project" value="InterPro"/>
</dbReference>
<dbReference type="InterPro" id="IPR036955">
    <property type="entry name" value="AP2/ERF_dom_sf"/>
</dbReference>
<reference evidence="8 9" key="1">
    <citation type="journal article" date="2021" name="Nat. Plants">
        <title>The Taxus genome provides insights into paclitaxel biosynthesis.</title>
        <authorList>
            <person name="Xiong X."/>
            <person name="Gou J."/>
            <person name="Liao Q."/>
            <person name="Li Y."/>
            <person name="Zhou Q."/>
            <person name="Bi G."/>
            <person name="Li C."/>
            <person name="Du R."/>
            <person name="Wang X."/>
            <person name="Sun T."/>
            <person name="Guo L."/>
            <person name="Liang H."/>
            <person name="Lu P."/>
            <person name="Wu Y."/>
            <person name="Zhang Z."/>
            <person name="Ro D.K."/>
            <person name="Shang Y."/>
            <person name="Huang S."/>
            <person name="Yan J."/>
        </authorList>
    </citation>
    <scope>NUCLEOTIDE SEQUENCE [LARGE SCALE GENOMIC DNA]</scope>
    <source>
        <strain evidence="8">Ta-2019</strain>
    </source>
</reference>
<dbReference type="GO" id="GO:0009873">
    <property type="term" value="P:ethylene-activated signaling pathway"/>
    <property type="evidence" value="ECO:0007669"/>
    <property type="project" value="InterPro"/>
</dbReference>
<feature type="non-terminal residue" evidence="8">
    <location>
        <position position="1"/>
    </location>
</feature>
<dbReference type="Proteomes" id="UP000824469">
    <property type="component" value="Unassembled WGS sequence"/>
</dbReference>
<dbReference type="PRINTS" id="PR00367">
    <property type="entry name" value="ETHRSPELEMNT"/>
</dbReference>
<dbReference type="GO" id="GO:0005634">
    <property type="term" value="C:nucleus"/>
    <property type="evidence" value="ECO:0007669"/>
    <property type="project" value="UniProtKB-SubCell"/>
</dbReference>
<dbReference type="FunFam" id="3.30.730.10:FF:000001">
    <property type="entry name" value="Ethylene-responsive transcription factor 2"/>
    <property type="match status" value="1"/>
</dbReference>
<comment type="subcellular location">
    <subcellularLocation>
        <location evidence="1">Nucleus</location>
    </subcellularLocation>
</comment>
<protein>
    <recommendedName>
        <fullName evidence="7">AP2/ERF domain-containing protein</fullName>
    </recommendedName>
</protein>
<dbReference type="InterPro" id="IPR044808">
    <property type="entry name" value="ERF_plant"/>
</dbReference>
<dbReference type="AlphaFoldDB" id="A0AA38LLE4"/>
<proteinExistence type="predicted"/>
<name>A0AA38LLE4_TAXCH</name>
<dbReference type="Gene3D" id="3.30.730.10">
    <property type="entry name" value="AP2/ERF domain"/>
    <property type="match status" value="1"/>
</dbReference>
<accession>A0AA38LLE4</accession>
<keyword evidence="9" id="KW-1185">Reference proteome</keyword>
<sequence>TLNVINALLSERSKRDNQEIVSALSRVIGAEGVINPMEISLTGKKRERDDFQTTAITTEISSQDFNGGSSQDTPNLQIKQRNQSDHGTLDIPAILQSNSNSKRQQQRKRHYRGVRQRPWGKYAAEIRDPVKAARVWLGTFHTAEDAAVAYDDAALKFRGTRAKLNFPERASLALTGQNVNNA</sequence>